<keyword evidence="5" id="KW-0496">Mitochondrion</keyword>
<dbReference type="GO" id="GO:0005739">
    <property type="term" value="C:mitochondrion"/>
    <property type="evidence" value="ECO:0007669"/>
    <property type="project" value="UniProtKB-SubCell"/>
</dbReference>
<dbReference type="EMBL" id="ML992668">
    <property type="protein sequence ID" value="KAF2214411.1"/>
    <property type="molecule type" value="Genomic_DNA"/>
</dbReference>
<comment type="similarity">
    <text evidence="2">Belongs to the AIM9 family.</text>
</comment>
<evidence type="ECO:0000313" key="9">
    <source>
        <dbReference type="Proteomes" id="UP000799539"/>
    </source>
</evidence>
<evidence type="ECO:0000256" key="6">
    <source>
        <dbReference type="ARBA" id="ARBA00031849"/>
    </source>
</evidence>
<dbReference type="InterPro" id="IPR051035">
    <property type="entry name" value="Mito_inheritance_9"/>
</dbReference>
<dbReference type="Gene3D" id="3.30.200.20">
    <property type="entry name" value="Phosphorylase Kinase, domain 1"/>
    <property type="match status" value="1"/>
</dbReference>
<organism evidence="8 9">
    <name type="scientific">Cercospora zeae-maydis SCOH1-5</name>
    <dbReference type="NCBI Taxonomy" id="717836"/>
    <lineage>
        <taxon>Eukaryota</taxon>
        <taxon>Fungi</taxon>
        <taxon>Dikarya</taxon>
        <taxon>Ascomycota</taxon>
        <taxon>Pezizomycotina</taxon>
        <taxon>Dothideomycetes</taxon>
        <taxon>Dothideomycetidae</taxon>
        <taxon>Mycosphaerellales</taxon>
        <taxon>Mycosphaerellaceae</taxon>
        <taxon>Cercospora</taxon>
    </lineage>
</organism>
<proteinExistence type="inferred from homology"/>
<dbReference type="InterPro" id="IPR011009">
    <property type="entry name" value="Kinase-like_dom_sf"/>
</dbReference>
<comment type="subcellular location">
    <subcellularLocation>
        <location evidence="1">Mitochondrion</location>
    </subcellularLocation>
</comment>
<dbReference type="InterPro" id="IPR002575">
    <property type="entry name" value="Aminoglycoside_PTrfase"/>
</dbReference>
<keyword evidence="4" id="KW-0809">Transit peptide</keyword>
<protein>
    <recommendedName>
        <fullName evidence="3">Altered inheritance of mitochondria protein 9, mitochondrial</fullName>
    </recommendedName>
    <alternativeName>
        <fullName evidence="6">Found in mitochondrial proteome protein 29</fullName>
    </alternativeName>
</protein>
<dbReference type="PANTHER" id="PTHR36091">
    <property type="entry name" value="ALTERED INHERITANCE OF MITOCHONDRIA PROTEIN 9, MITOCHONDRIAL"/>
    <property type="match status" value="1"/>
</dbReference>
<name>A0A6A6FM03_9PEZI</name>
<evidence type="ECO:0000313" key="8">
    <source>
        <dbReference type="EMBL" id="KAF2214411.1"/>
    </source>
</evidence>
<dbReference type="Proteomes" id="UP000799539">
    <property type="component" value="Unassembled WGS sequence"/>
</dbReference>
<reference evidence="8" key="1">
    <citation type="journal article" date="2020" name="Stud. Mycol.">
        <title>101 Dothideomycetes genomes: a test case for predicting lifestyles and emergence of pathogens.</title>
        <authorList>
            <person name="Haridas S."/>
            <person name="Albert R."/>
            <person name="Binder M."/>
            <person name="Bloem J."/>
            <person name="Labutti K."/>
            <person name="Salamov A."/>
            <person name="Andreopoulos B."/>
            <person name="Baker S."/>
            <person name="Barry K."/>
            <person name="Bills G."/>
            <person name="Bluhm B."/>
            <person name="Cannon C."/>
            <person name="Castanera R."/>
            <person name="Culley D."/>
            <person name="Daum C."/>
            <person name="Ezra D."/>
            <person name="Gonzalez J."/>
            <person name="Henrissat B."/>
            <person name="Kuo A."/>
            <person name="Liang C."/>
            <person name="Lipzen A."/>
            <person name="Lutzoni F."/>
            <person name="Magnuson J."/>
            <person name="Mondo S."/>
            <person name="Nolan M."/>
            <person name="Ohm R."/>
            <person name="Pangilinan J."/>
            <person name="Park H.-J."/>
            <person name="Ramirez L."/>
            <person name="Alfaro M."/>
            <person name="Sun H."/>
            <person name="Tritt A."/>
            <person name="Yoshinaga Y."/>
            <person name="Zwiers L.-H."/>
            <person name="Turgeon B."/>
            <person name="Goodwin S."/>
            <person name="Spatafora J."/>
            <person name="Crous P."/>
            <person name="Grigoriev I."/>
        </authorList>
    </citation>
    <scope>NUCLEOTIDE SEQUENCE</scope>
    <source>
        <strain evidence="8">SCOH1-5</strain>
    </source>
</reference>
<dbReference type="AlphaFoldDB" id="A0A6A6FM03"/>
<gene>
    <name evidence="8" type="ORF">CERZMDRAFT_110724</name>
</gene>
<sequence length="542" mass="61908">MASFSSWCPVILLWNKPAGRHDSPQPQARAFSPFRYAAGNWLRLNQEHQDARFVSFDFEKLCEKAIACSAGARKIMRCDKIEGGYNRAFVLHLDNGNSVVARIPFAVSGPPRLRTNSEVATMEYVRRHTSVPVPKVLDWSDESSNPVGTEYIIMSVAPGVQLHGRWDSMNTPEHFRCVKSLGEMAGQMAKLHFPAYGSLYFSDVKLESADLIPFSDGFCIGPHCGPRYWPCTPGDARFYQRRAPNRGPWKTHTEYCRALVDLQISRIPEKVGFDPTEPQGSIETHLRLAQITQEVLEALAVSPRVSDIADPLLLHADLHKRNIFVSNDDPSKITCLIDWQSTSIEPSYIYANETPDLCTLDKRWQIVGSSDEVRNEKEESKARKDIEICSQTWSVSLGAWIPKLHAAMQMDEDLFRLMRFAPSAWRHGAAAIYHDLNHLSKRWSSELHLPGICPYQPAQEDVERHQRLWTDHENLLKLKTMIMDTLKTDPEGWVAKECREETQSAHQLLYQTYMDEFRVSEELTEEQARRLWPFDPPSTKPS</sequence>
<dbReference type="PANTHER" id="PTHR36091:SF1">
    <property type="entry name" value="ALTERED INHERITANCE OF MITOCHONDRIA PROTEIN 9, MITOCHONDRIAL"/>
    <property type="match status" value="1"/>
</dbReference>
<feature type="domain" description="Aminoglycoside phosphotransferase" evidence="7">
    <location>
        <begin position="83"/>
        <end position="344"/>
    </location>
</feature>
<evidence type="ECO:0000259" key="7">
    <source>
        <dbReference type="Pfam" id="PF01636"/>
    </source>
</evidence>
<keyword evidence="9" id="KW-1185">Reference proteome</keyword>
<dbReference type="Pfam" id="PF01636">
    <property type="entry name" value="APH"/>
    <property type="match status" value="1"/>
</dbReference>
<evidence type="ECO:0000256" key="1">
    <source>
        <dbReference type="ARBA" id="ARBA00004173"/>
    </source>
</evidence>
<evidence type="ECO:0000256" key="3">
    <source>
        <dbReference type="ARBA" id="ARBA00016197"/>
    </source>
</evidence>
<accession>A0A6A6FM03</accession>
<evidence type="ECO:0000256" key="4">
    <source>
        <dbReference type="ARBA" id="ARBA00022946"/>
    </source>
</evidence>
<evidence type="ECO:0000256" key="2">
    <source>
        <dbReference type="ARBA" id="ARBA00005543"/>
    </source>
</evidence>
<evidence type="ECO:0000256" key="5">
    <source>
        <dbReference type="ARBA" id="ARBA00023128"/>
    </source>
</evidence>
<dbReference type="SUPFAM" id="SSF56112">
    <property type="entry name" value="Protein kinase-like (PK-like)"/>
    <property type="match status" value="1"/>
</dbReference>
<dbReference type="OrthoDB" id="2831558at2759"/>